<dbReference type="PANTHER" id="PTHR12893">
    <property type="entry name" value="GOLGI REASSEMBLY STACKING PROTEIN GRASP"/>
    <property type="match status" value="1"/>
</dbReference>
<dbReference type="InterPro" id="IPR036034">
    <property type="entry name" value="PDZ_sf"/>
</dbReference>
<dbReference type="Gene3D" id="2.30.42.10">
    <property type="match status" value="2"/>
</dbReference>
<feature type="compositionally biased region" description="Basic and acidic residues" evidence="5">
    <location>
        <begin position="256"/>
        <end position="266"/>
    </location>
</feature>
<accession>K0RF71</accession>
<dbReference type="AlphaFoldDB" id="K0RF71"/>
<evidence type="ECO:0000256" key="5">
    <source>
        <dbReference type="SAM" id="MobiDB-lite"/>
    </source>
</evidence>
<feature type="region of interest" description="Disordered" evidence="5">
    <location>
        <begin position="288"/>
        <end position="425"/>
    </location>
</feature>
<evidence type="ECO:0000256" key="1">
    <source>
        <dbReference type="ARBA" id="ARBA00004394"/>
    </source>
</evidence>
<reference evidence="7 8" key="1">
    <citation type="journal article" date="2012" name="Genome Biol.">
        <title>Genome and low-iron response of an oceanic diatom adapted to chronic iron limitation.</title>
        <authorList>
            <person name="Lommer M."/>
            <person name="Specht M."/>
            <person name="Roy A.S."/>
            <person name="Kraemer L."/>
            <person name="Andreson R."/>
            <person name="Gutowska M.A."/>
            <person name="Wolf J."/>
            <person name="Bergner S.V."/>
            <person name="Schilhabel M.B."/>
            <person name="Klostermeier U.C."/>
            <person name="Beiko R.G."/>
            <person name="Rosenstiel P."/>
            <person name="Hippler M."/>
            <person name="Laroche J."/>
        </authorList>
    </citation>
    <scope>NUCLEOTIDE SEQUENCE [LARGE SCALE GENOMIC DNA]</scope>
    <source>
        <strain evidence="7 8">CCMP1005</strain>
    </source>
</reference>
<evidence type="ECO:0000256" key="4">
    <source>
        <dbReference type="ARBA" id="ARBA00023136"/>
    </source>
</evidence>
<feature type="compositionally biased region" description="Polar residues" evidence="5">
    <location>
        <begin position="298"/>
        <end position="312"/>
    </location>
</feature>
<dbReference type="InterPro" id="IPR007583">
    <property type="entry name" value="GRASP55_65"/>
</dbReference>
<sequence length="425" mass="45515">MGNEASTFDDGYPDEFAKFDGIETLGYRVLGVQPNSPAARAGLVSFLDFLVGANGKMLLGSGEGLEEGDEYDDIDFPALLKENENKDVELLVHNIKSNSQRMVTIKPVSDWGGAGLLGVTIRLDNYGGADERLIRVLSVEHNSPAQIAGLCPMTDFLLGTTSASFESDKVLAEVLTVHEDRIVELYVYSAESDMVRVTALMPTRAWGGRGLLGAEVGSGYLHGFPKKCRDTDGTSVARKVRTGMRPTEAAASATKANEDARDRDEPVADLTALTDAMSGTTLCFAEEMEMEPTPPPSQNKSAESMTNGSSGQAPGEAESEHQTQSVSDQRNGTKTSEPHQNNQPGEGISMPPNISSSNASDVVASPPAPTIFYPAPYRFDQLPPPPMAQSTSEHLKGVSSSDHFRRANSSIDRYPPSPSIPSMRG</sequence>
<feature type="domain" description="PDZ GRASP-type" evidence="6">
    <location>
        <begin position="132"/>
        <end position="221"/>
    </location>
</feature>
<dbReference type="PANTHER" id="PTHR12893:SF0">
    <property type="entry name" value="GRASP65"/>
    <property type="match status" value="1"/>
</dbReference>
<comment type="subcellular location">
    <subcellularLocation>
        <location evidence="1">Golgi apparatus membrane</location>
    </subcellularLocation>
</comment>
<keyword evidence="2" id="KW-0677">Repeat</keyword>
<evidence type="ECO:0000256" key="2">
    <source>
        <dbReference type="ARBA" id="ARBA00022737"/>
    </source>
</evidence>
<comment type="caution">
    <text evidence="7">The sequence shown here is derived from an EMBL/GenBank/DDBJ whole genome shotgun (WGS) entry which is preliminary data.</text>
</comment>
<evidence type="ECO:0000256" key="3">
    <source>
        <dbReference type="ARBA" id="ARBA00023034"/>
    </source>
</evidence>
<evidence type="ECO:0000313" key="7">
    <source>
        <dbReference type="EMBL" id="EJK50914.1"/>
    </source>
</evidence>
<dbReference type="GO" id="GO:0007030">
    <property type="term" value="P:Golgi organization"/>
    <property type="evidence" value="ECO:0007669"/>
    <property type="project" value="TreeGrafter"/>
</dbReference>
<gene>
    <name evidence="7" type="ORF">THAOC_29973</name>
</gene>
<dbReference type="PROSITE" id="PS51865">
    <property type="entry name" value="PDZ_GRASP"/>
    <property type="match status" value="2"/>
</dbReference>
<dbReference type="InterPro" id="IPR024958">
    <property type="entry name" value="GRASP_PDZ"/>
</dbReference>
<dbReference type="eggNOG" id="KOG3834">
    <property type="taxonomic scope" value="Eukaryota"/>
</dbReference>
<keyword evidence="4" id="KW-0472">Membrane</keyword>
<feature type="region of interest" description="Disordered" evidence="5">
    <location>
        <begin position="239"/>
        <end position="274"/>
    </location>
</feature>
<proteinExistence type="predicted"/>
<name>K0RF71_THAOC</name>
<keyword evidence="8" id="KW-1185">Reference proteome</keyword>
<dbReference type="OrthoDB" id="3318at2759"/>
<evidence type="ECO:0000313" key="8">
    <source>
        <dbReference type="Proteomes" id="UP000266841"/>
    </source>
</evidence>
<dbReference type="GO" id="GO:0000139">
    <property type="term" value="C:Golgi membrane"/>
    <property type="evidence" value="ECO:0007669"/>
    <property type="project" value="UniProtKB-SubCell"/>
</dbReference>
<dbReference type="Proteomes" id="UP000266841">
    <property type="component" value="Unassembled WGS sequence"/>
</dbReference>
<evidence type="ECO:0000259" key="6">
    <source>
        <dbReference type="PROSITE" id="PS51865"/>
    </source>
</evidence>
<feature type="compositionally biased region" description="Polar residues" evidence="5">
    <location>
        <begin position="322"/>
        <end position="344"/>
    </location>
</feature>
<feature type="domain" description="PDZ GRASP-type" evidence="6">
    <location>
        <begin position="25"/>
        <end position="126"/>
    </location>
</feature>
<organism evidence="7 8">
    <name type="scientific">Thalassiosira oceanica</name>
    <name type="common">Marine diatom</name>
    <dbReference type="NCBI Taxonomy" id="159749"/>
    <lineage>
        <taxon>Eukaryota</taxon>
        <taxon>Sar</taxon>
        <taxon>Stramenopiles</taxon>
        <taxon>Ochrophyta</taxon>
        <taxon>Bacillariophyta</taxon>
        <taxon>Coscinodiscophyceae</taxon>
        <taxon>Thalassiosirophycidae</taxon>
        <taxon>Thalassiosirales</taxon>
        <taxon>Thalassiosiraceae</taxon>
        <taxon>Thalassiosira</taxon>
    </lineage>
</organism>
<dbReference type="EMBL" id="AGNL01042628">
    <property type="protein sequence ID" value="EJK50914.1"/>
    <property type="molecule type" value="Genomic_DNA"/>
</dbReference>
<dbReference type="OMA" id="FAYDFPY"/>
<keyword evidence="3" id="KW-0333">Golgi apparatus</keyword>
<protein>
    <recommendedName>
        <fullName evidence="6">PDZ GRASP-type domain-containing protein</fullName>
    </recommendedName>
</protein>
<dbReference type="SUPFAM" id="SSF50156">
    <property type="entry name" value="PDZ domain-like"/>
    <property type="match status" value="1"/>
</dbReference>
<dbReference type="Pfam" id="PF04495">
    <property type="entry name" value="GRASP55_65"/>
    <property type="match status" value="1"/>
</dbReference>